<sequence length="260" mass="30450">MDLINRVFQPFLDQFVVLFISDIKIEHEHDEHFRKLKTFMFLSHMVFAEGIRVDPKKIESILEWKQPKNVLKICSFLGLVGYYLATVSKLLRKDVPFKWTEEKQSSLEKLKVVLTQAPIFIQPKSGKEYVVYSYASHTDIDYVLMQGKSSGLCVKAIETTRVHYLYGEKCYIYTDHKSLKNLLTQKELNLRQRRWLKLLKEYYCVTDYHPGKANVVVDALSRKQITDLREMFARLSLVDDGVLLAEFQEKATLADKIKTK</sequence>
<keyword evidence="3" id="KW-0540">Nuclease</keyword>
<accession>A0A5B6X098</accession>
<evidence type="ECO:0000256" key="5">
    <source>
        <dbReference type="ARBA" id="ARBA00022801"/>
    </source>
</evidence>
<reference evidence="11" key="1">
    <citation type="journal article" date="2019" name="Plant Biotechnol. J.">
        <title>Genome sequencing of the Australian wild diploid species Gossypium australe highlights disease resistance and delayed gland morphogenesis.</title>
        <authorList>
            <person name="Cai Y."/>
            <person name="Cai X."/>
            <person name="Wang Q."/>
            <person name="Wang P."/>
            <person name="Zhang Y."/>
            <person name="Cai C."/>
            <person name="Xu Y."/>
            <person name="Wang K."/>
            <person name="Zhou Z."/>
            <person name="Wang C."/>
            <person name="Geng S."/>
            <person name="Li B."/>
            <person name="Dong Q."/>
            <person name="Hou Y."/>
            <person name="Wang H."/>
            <person name="Ai P."/>
            <person name="Liu Z."/>
            <person name="Yi F."/>
            <person name="Sun M."/>
            <person name="An G."/>
            <person name="Cheng J."/>
            <person name="Zhang Y."/>
            <person name="Shi Q."/>
            <person name="Xie Y."/>
            <person name="Shi X."/>
            <person name="Chang Y."/>
            <person name="Huang F."/>
            <person name="Chen Y."/>
            <person name="Hong S."/>
            <person name="Mi L."/>
            <person name="Sun Q."/>
            <person name="Zhang L."/>
            <person name="Zhou B."/>
            <person name="Peng R."/>
            <person name="Zhang X."/>
            <person name="Liu F."/>
        </authorList>
    </citation>
    <scope>NUCLEOTIDE SEQUENCE [LARGE SCALE GENOMIC DNA]</scope>
    <source>
        <strain evidence="11">cv. PA1801</strain>
    </source>
</reference>
<dbReference type="PANTHER" id="PTHR37984">
    <property type="entry name" value="PROTEIN CBG26694"/>
    <property type="match status" value="1"/>
</dbReference>
<dbReference type="GO" id="GO:0004519">
    <property type="term" value="F:endonuclease activity"/>
    <property type="evidence" value="ECO:0007669"/>
    <property type="project" value="UniProtKB-KW"/>
</dbReference>
<feature type="domain" description="Reverse transcriptase/retrotransposon-derived protein RNase H-like" evidence="9">
    <location>
        <begin position="99"/>
        <end position="151"/>
    </location>
</feature>
<dbReference type="InterPro" id="IPR041373">
    <property type="entry name" value="RT_RNaseH"/>
</dbReference>
<evidence type="ECO:0000256" key="1">
    <source>
        <dbReference type="ARBA" id="ARBA00022679"/>
    </source>
</evidence>
<dbReference type="InterPro" id="IPR043128">
    <property type="entry name" value="Rev_trsase/Diguanyl_cyclase"/>
</dbReference>
<evidence type="ECO:0000313" key="10">
    <source>
        <dbReference type="EMBL" id="KAA3487619.1"/>
    </source>
</evidence>
<evidence type="ECO:0000256" key="6">
    <source>
        <dbReference type="ARBA" id="ARBA00022918"/>
    </source>
</evidence>
<evidence type="ECO:0000256" key="2">
    <source>
        <dbReference type="ARBA" id="ARBA00022695"/>
    </source>
</evidence>
<protein>
    <submittedName>
        <fullName evidence="10">DNA/RNA polymerases superfamily protein</fullName>
    </submittedName>
</protein>
<evidence type="ECO:0000256" key="7">
    <source>
        <dbReference type="ARBA" id="ARBA00023268"/>
    </source>
</evidence>
<keyword evidence="4" id="KW-0255">Endonuclease</keyword>
<keyword evidence="7" id="KW-0511">Multifunctional enzyme</keyword>
<dbReference type="InterPro" id="IPR050951">
    <property type="entry name" value="Retrovirus_Pol_polyprotein"/>
</dbReference>
<dbReference type="GO" id="GO:0003964">
    <property type="term" value="F:RNA-directed DNA polymerase activity"/>
    <property type="evidence" value="ECO:0007669"/>
    <property type="project" value="UniProtKB-KW"/>
</dbReference>
<dbReference type="Pfam" id="PF17917">
    <property type="entry name" value="RT_RNaseH"/>
    <property type="match status" value="1"/>
</dbReference>
<organism evidence="10 11">
    <name type="scientific">Gossypium australe</name>
    <dbReference type="NCBI Taxonomy" id="47621"/>
    <lineage>
        <taxon>Eukaryota</taxon>
        <taxon>Viridiplantae</taxon>
        <taxon>Streptophyta</taxon>
        <taxon>Embryophyta</taxon>
        <taxon>Tracheophyta</taxon>
        <taxon>Spermatophyta</taxon>
        <taxon>Magnoliopsida</taxon>
        <taxon>eudicotyledons</taxon>
        <taxon>Gunneridae</taxon>
        <taxon>Pentapetalae</taxon>
        <taxon>rosids</taxon>
        <taxon>malvids</taxon>
        <taxon>Malvales</taxon>
        <taxon>Malvaceae</taxon>
        <taxon>Malvoideae</taxon>
        <taxon>Gossypium</taxon>
    </lineage>
</organism>
<evidence type="ECO:0000259" key="9">
    <source>
        <dbReference type="Pfam" id="PF17919"/>
    </source>
</evidence>
<gene>
    <name evidence="10" type="ORF">EPI10_031433</name>
</gene>
<dbReference type="GO" id="GO:0016787">
    <property type="term" value="F:hydrolase activity"/>
    <property type="evidence" value="ECO:0007669"/>
    <property type="project" value="UniProtKB-KW"/>
</dbReference>
<evidence type="ECO:0000259" key="8">
    <source>
        <dbReference type="Pfam" id="PF17917"/>
    </source>
</evidence>
<dbReference type="Proteomes" id="UP000325315">
    <property type="component" value="Unassembled WGS sequence"/>
</dbReference>
<dbReference type="Pfam" id="PF17919">
    <property type="entry name" value="RT_RNaseH_2"/>
    <property type="match status" value="1"/>
</dbReference>
<evidence type="ECO:0000256" key="4">
    <source>
        <dbReference type="ARBA" id="ARBA00022759"/>
    </source>
</evidence>
<dbReference type="InterPro" id="IPR043502">
    <property type="entry name" value="DNA/RNA_pol_sf"/>
</dbReference>
<keyword evidence="1" id="KW-0808">Transferase</keyword>
<proteinExistence type="predicted"/>
<dbReference type="EMBL" id="SMMG02000001">
    <property type="protein sequence ID" value="KAA3487619.1"/>
    <property type="molecule type" value="Genomic_DNA"/>
</dbReference>
<keyword evidence="6" id="KW-0695">RNA-directed DNA polymerase</keyword>
<name>A0A5B6X098_9ROSI</name>
<feature type="domain" description="Reverse transcriptase RNase H-like" evidence="8">
    <location>
        <begin position="155"/>
        <end position="202"/>
    </location>
</feature>
<evidence type="ECO:0000256" key="3">
    <source>
        <dbReference type="ARBA" id="ARBA00022722"/>
    </source>
</evidence>
<dbReference type="Gene3D" id="3.30.70.270">
    <property type="match status" value="1"/>
</dbReference>
<dbReference type="OrthoDB" id="420169at2759"/>
<keyword evidence="11" id="KW-1185">Reference proteome</keyword>
<dbReference type="PANTHER" id="PTHR37984:SF5">
    <property type="entry name" value="PROTEIN NYNRIN-LIKE"/>
    <property type="match status" value="1"/>
</dbReference>
<evidence type="ECO:0000313" key="11">
    <source>
        <dbReference type="Proteomes" id="UP000325315"/>
    </source>
</evidence>
<keyword evidence="2" id="KW-0548">Nucleotidyltransferase</keyword>
<comment type="caution">
    <text evidence="10">The sequence shown here is derived from an EMBL/GenBank/DDBJ whole genome shotgun (WGS) entry which is preliminary data.</text>
</comment>
<dbReference type="SUPFAM" id="SSF56672">
    <property type="entry name" value="DNA/RNA polymerases"/>
    <property type="match status" value="1"/>
</dbReference>
<dbReference type="AlphaFoldDB" id="A0A5B6X098"/>
<dbReference type="InterPro" id="IPR041577">
    <property type="entry name" value="RT_RNaseH_2"/>
</dbReference>
<keyword evidence="5" id="KW-0378">Hydrolase</keyword>